<protein>
    <recommendedName>
        <fullName evidence="12">ATP synthase subunit b</fullName>
    </recommendedName>
    <alternativeName>
        <fullName evidence="12">ATP synthase F(0) sector subunit b</fullName>
    </alternativeName>
    <alternativeName>
        <fullName evidence="12">ATPase subunit I</fullName>
    </alternativeName>
    <alternativeName>
        <fullName evidence="12">F-type ATPase subunit b</fullName>
        <shortName evidence="12">F-ATPase subunit b</shortName>
    </alternativeName>
</protein>
<evidence type="ECO:0000256" key="6">
    <source>
        <dbReference type="ARBA" id="ARBA00022989"/>
    </source>
</evidence>
<keyword evidence="3 12" id="KW-0138">CF(0)</keyword>
<keyword evidence="6 12" id="KW-1133">Transmembrane helix</keyword>
<comment type="subcellular location">
    <subcellularLocation>
        <location evidence="12">Cell membrane</location>
        <topology evidence="12">Single-pass membrane protein</topology>
    </subcellularLocation>
    <subcellularLocation>
        <location evidence="11">Endomembrane system</location>
        <topology evidence="11">Single-pass membrane protein</topology>
    </subcellularLocation>
</comment>
<keyword evidence="4 12" id="KW-0812">Transmembrane</keyword>
<evidence type="ECO:0000256" key="12">
    <source>
        <dbReference type="HAMAP-Rule" id="MF_01398"/>
    </source>
</evidence>
<dbReference type="OrthoDB" id="1766706at2"/>
<dbReference type="HAMAP" id="MF_01398">
    <property type="entry name" value="ATP_synth_b_bprime"/>
    <property type="match status" value="1"/>
</dbReference>
<keyword evidence="14" id="KW-0175">Coiled coil</keyword>
<reference evidence="15 16" key="1">
    <citation type="journal article" date="2019" name="Anaerobe">
        <title>Detection of Robinsoniella peoriensis in multiple bone samples of a trauma patient.</title>
        <authorList>
            <person name="Schrottner P."/>
            <person name="Hartwich K."/>
            <person name="Bunk B."/>
            <person name="Schober I."/>
            <person name="Helbig S."/>
            <person name="Rudolph W.W."/>
            <person name="Gunzer F."/>
        </authorList>
    </citation>
    <scope>NUCLEOTIDE SEQUENCE [LARGE SCALE GENOMIC DNA]</scope>
    <source>
        <strain evidence="15 16">DSM 106044</strain>
    </source>
</reference>
<organism evidence="15 16">
    <name type="scientific">Robinsoniella peoriensis</name>
    <dbReference type="NCBI Taxonomy" id="180332"/>
    <lineage>
        <taxon>Bacteria</taxon>
        <taxon>Bacillati</taxon>
        <taxon>Bacillota</taxon>
        <taxon>Clostridia</taxon>
        <taxon>Lachnospirales</taxon>
        <taxon>Lachnospiraceae</taxon>
        <taxon>Robinsoniella</taxon>
    </lineage>
</organism>
<dbReference type="RefSeq" id="WP_027295064.1">
    <property type="nucleotide sequence ID" value="NZ_CABMJZ010000140.1"/>
</dbReference>
<dbReference type="PANTHER" id="PTHR33445">
    <property type="entry name" value="ATP SYNTHASE SUBUNIT B', CHLOROPLASTIC"/>
    <property type="match status" value="1"/>
</dbReference>
<comment type="function">
    <text evidence="10 12">F(1)F(0) ATP synthase produces ATP from ADP in the presence of a proton or sodium gradient. F-type ATPases consist of two structural domains, F(1) containing the extramembraneous catalytic core and F(0) containing the membrane proton channel, linked together by a central stalk and a peripheral stalk. During catalysis, ATP synthesis in the catalytic domain of F(1) is coupled via a rotary mechanism of the central stalk subunits to proton translocation.</text>
</comment>
<evidence type="ECO:0000256" key="8">
    <source>
        <dbReference type="ARBA" id="ARBA00023136"/>
    </source>
</evidence>
<evidence type="ECO:0000256" key="4">
    <source>
        <dbReference type="ARBA" id="ARBA00022692"/>
    </source>
</evidence>
<feature type="coiled-coil region" evidence="14">
    <location>
        <begin position="52"/>
        <end position="97"/>
    </location>
</feature>
<dbReference type="NCBIfam" id="TIGR01144">
    <property type="entry name" value="ATP_synt_b"/>
    <property type="match status" value="1"/>
</dbReference>
<dbReference type="PANTHER" id="PTHR33445:SF2">
    <property type="entry name" value="ATP SYNTHASE SUBUNIT B', CHLOROPLASTIC"/>
    <property type="match status" value="1"/>
</dbReference>
<dbReference type="InterPro" id="IPR002146">
    <property type="entry name" value="ATP_synth_b/b'su_bac/chlpt"/>
</dbReference>
<dbReference type="EMBL" id="QGQD01000057">
    <property type="protein sequence ID" value="TLD00183.1"/>
    <property type="molecule type" value="Genomic_DNA"/>
</dbReference>
<keyword evidence="8 12" id="KW-0472">Membrane</keyword>
<name>A0A4U8Q7T3_9FIRM</name>
<proteinExistence type="inferred from homology"/>
<comment type="similarity">
    <text evidence="1 12 13">Belongs to the ATPase B chain family.</text>
</comment>
<sequence>MERLFNLDPQLIHDAVLLMISMFVMFTFLSYLLFNPARNMLKKRQDKIKSDIDTAARDKEDAKKLMEEYDRKLKDINKEAEEILSAARQKALKNEARIIEEAKEEAGRIMARANAQVELERKKAADDMKKEIISIASLMAGKVVKASIDMEVQDSLIEDTLKEIGDQTWQS</sequence>
<evidence type="ECO:0000256" key="11">
    <source>
        <dbReference type="ARBA" id="ARBA00037847"/>
    </source>
</evidence>
<evidence type="ECO:0000313" key="16">
    <source>
        <dbReference type="Proteomes" id="UP000306509"/>
    </source>
</evidence>
<keyword evidence="16" id="KW-1185">Reference proteome</keyword>
<accession>A0A4U8Q7T3</accession>
<comment type="caution">
    <text evidence="15">The sequence shown here is derived from an EMBL/GenBank/DDBJ whole genome shotgun (WGS) entry which is preliminary data.</text>
</comment>
<evidence type="ECO:0000256" key="13">
    <source>
        <dbReference type="RuleBase" id="RU003848"/>
    </source>
</evidence>
<dbReference type="GO" id="GO:0046961">
    <property type="term" value="F:proton-transporting ATPase activity, rotational mechanism"/>
    <property type="evidence" value="ECO:0007669"/>
    <property type="project" value="TreeGrafter"/>
</dbReference>
<dbReference type="InterPro" id="IPR050059">
    <property type="entry name" value="ATP_synthase_B_chain"/>
</dbReference>
<evidence type="ECO:0000256" key="7">
    <source>
        <dbReference type="ARBA" id="ARBA00023065"/>
    </source>
</evidence>
<dbReference type="InterPro" id="IPR005864">
    <property type="entry name" value="ATP_synth_F0_bsu_bac"/>
</dbReference>
<comment type="function">
    <text evidence="12">Component of the F(0) channel, it forms part of the peripheral stalk, linking F(1) to F(0).</text>
</comment>
<dbReference type="GO" id="GO:0012505">
    <property type="term" value="C:endomembrane system"/>
    <property type="evidence" value="ECO:0007669"/>
    <property type="project" value="UniProtKB-SubCell"/>
</dbReference>
<evidence type="ECO:0000313" key="15">
    <source>
        <dbReference type="EMBL" id="TLD00183.1"/>
    </source>
</evidence>
<keyword evidence="5 12" id="KW-0375">Hydrogen ion transport</keyword>
<dbReference type="AlphaFoldDB" id="A0A4U8Q7T3"/>
<evidence type="ECO:0000256" key="5">
    <source>
        <dbReference type="ARBA" id="ARBA00022781"/>
    </source>
</evidence>
<dbReference type="Pfam" id="PF00430">
    <property type="entry name" value="ATP-synt_B"/>
    <property type="match status" value="1"/>
</dbReference>
<keyword evidence="7 12" id="KW-0406">Ion transport</keyword>
<dbReference type="CDD" id="cd06503">
    <property type="entry name" value="ATP-synt_Fo_b"/>
    <property type="match status" value="1"/>
</dbReference>
<dbReference type="STRING" id="180332.GCA_000797495_05148"/>
<evidence type="ECO:0000256" key="2">
    <source>
        <dbReference type="ARBA" id="ARBA00022448"/>
    </source>
</evidence>
<dbReference type="SUPFAM" id="SSF81573">
    <property type="entry name" value="F1F0 ATP synthase subunit B, membrane domain"/>
    <property type="match status" value="1"/>
</dbReference>
<dbReference type="GO" id="GO:0046933">
    <property type="term" value="F:proton-transporting ATP synthase activity, rotational mechanism"/>
    <property type="evidence" value="ECO:0007669"/>
    <property type="project" value="UniProtKB-UniRule"/>
</dbReference>
<evidence type="ECO:0000256" key="10">
    <source>
        <dbReference type="ARBA" id="ARBA00025198"/>
    </source>
</evidence>
<dbReference type="InterPro" id="IPR028987">
    <property type="entry name" value="ATP_synth_B-like_membr_sf"/>
</dbReference>
<keyword evidence="2 12" id="KW-0813">Transport</keyword>
<feature type="transmembrane region" description="Helical" evidence="12">
    <location>
        <begin position="15"/>
        <end position="34"/>
    </location>
</feature>
<evidence type="ECO:0000256" key="1">
    <source>
        <dbReference type="ARBA" id="ARBA00005513"/>
    </source>
</evidence>
<evidence type="ECO:0000256" key="14">
    <source>
        <dbReference type="SAM" id="Coils"/>
    </source>
</evidence>
<gene>
    <name evidence="12 15" type="primary">atpF</name>
    <name evidence="15" type="ORF">DSM106044_02849</name>
</gene>
<evidence type="ECO:0000256" key="9">
    <source>
        <dbReference type="ARBA" id="ARBA00023310"/>
    </source>
</evidence>
<dbReference type="GO" id="GO:0005886">
    <property type="term" value="C:plasma membrane"/>
    <property type="evidence" value="ECO:0007669"/>
    <property type="project" value="UniProtKB-SubCell"/>
</dbReference>
<dbReference type="GO" id="GO:0045259">
    <property type="term" value="C:proton-transporting ATP synthase complex"/>
    <property type="evidence" value="ECO:0007669"/>
    <property type="project" value="UniProtKB-KW"/>
</dbReference>
<comment type="subunit">
    <text evidence="12">F-type ATPases have 2 components, F(1) - the catalytic core - and F(0) - the membrane proton channel. F(1) has five subunits: alpha(3), beta(3), gamma(1), delta(1), epsilon(1). F(0) has three main subunits: a(1), b(2) and c(10-14). The alpha and beta chains form an alternating ring which encloses part of the gamma chain. F(1) is attached to F(0) by a central stalk formed by the gamma and epsilon chains, while a peripheral stalk is formed by the delta and b chains.</text>
</comment>
<evidence type="ECO:0000256" key="3">
    <source>
        <dbReference type="ARBA" id="ARBA00022547"/>
    </source>
</evidence>
<dbReference type="Proteomes" id="UP000306509">
    <property type="component" value="Unassembled WGS sequence"/>
</dbReference>
<keyword evidence="9 12" id="KW-0066">ATP synthesis</keyword>
<keyword evidence="12" id="KW-1003">Cell membrane</keyword>